<dbReference type="InterPro" id="IPR020472">
    <property type="entry name" value="WD40_PAC1"/>
</dbReference>
<keyword evidence="3" id="KW-0677">Repeat</keyword>
<dbReference type="InterPro" id="IPR001680">
    <property type="entry name" value="WD40_rpt"/>
</dbReference>
<comment type="subcellular location">
    <subcellularLocation>
        <location evidence="1">Nucleus</location>
        <location evidence="1">Nucleolus</location>
    </subcellularLocation>
</comment>
<dbReference type="SUPFAM" id="SSF50978">
    <property type="entry name" value="WD40 repeat-like"/>
    <property type="match status" value="1"/>
</dbReference>
<dbReference type="Gene3D" id="2.130.10.10">
    <property type="entry name" value="YVTN repeat-like/Quinoprotein amine dehydrogenase"/>
    <property type="match status" value="1"/>
</dbReference>
<sequence length="598" mass="67479">MEDISSNLLIPLHNSETLPTLKKIEGGILEISDAVCKMQASISNLKRLRDKYIISLKQYETDYDTLFRIYQSMKEKLSSQPTLNNSSEINSSMMLNDYHPADQIPDVTNQTSLPINQTISPTLFNREINNNNVDNQQINHIQPIQHYNRVSKKYPNRDLPNEHNMNLLNPNLIPEPSPKSLIATTTEPAQMSIDNIPWQITTNHKANNNFNVRLRFALRTPAVLCSVQFDPQGKCIAFSDGKLLHIISSDNGALMYSLEIPKPNISNNRNDIHTRVIKFSPDGKLIAINSKSSSISIFSTETRKCIANLEGHSKTVSSLLFLKSRPNITSNIPQQPSAPNYNYNYNYNNYNGNYNNYNYSNLNSNFQLPKNTNHSCATTLISGSYDGLLCIWDLQTMRLIKVLQHGSESSGKLNHEGAIVSLATEPDESFICVGFMKGTVGIYEPTFTQPLNSFVAHNEYLQSVKTVPNESAIVTTSHDKTAKLWALHTIASCKHVFTGHKDFVICSEIAPPDIIYNNKYKNKTKYKSKNRVQNILMLTGSKDETLKGWNRETGEELFSITGHRNTLFEINHHPSEMAFVSCSGDGLICMWEYSLPTM</sequence>
<evidence type="ECO:0000313" key="7">
    <source>
        <dbReference type="Proteomes" id="UP001470230"/>
    </source>
</evidence>
<accession>A0ABR2JXG9</accession>
<evidence type="ECO:0000313" key="6">
    <source>
        <dbReference type="EMBL" id="KAK8883146.1"/>
    </source>
</evidence>
<name>A0ABR2JXG9_9EUKA</name>
<protein>
    <recommendedName>
        <fullName evidence="5">Anaphase-promoting complex subunit 4-like WD40 domain-containing protein</fullName>
    </recommendedName>
</protein>
<dbReference type="Pfam" id="PF12894">
    <property type="entry name" value="ANAPC4_WD40"/>
    <property type="match status" value="1"/>
</dbReference>
<dbReference type="Pfam" id="PF00400">
    <property type="entry name" value="WD40"/>
    <property type="match status" value="3"/>
</dbReference>
<dbReference type="PRINTS" id="PR00320">
    <property type="entry name" value="GPROTEINBRPT"/>
</dbReference>
<keyword evidence="2" id="KW-0853">WD repeat</keyword>
<proteinExistence type="predicted"/>
<keyword evidence="4" id="KW-0539">Nucleus</keyword>
<dbReference type="InterPro" id="IPR015943">
    <property type="entry name" value="WD40/YVTN_repeat-like_dom_sf"/>
</dbReference>
<dbReference type="InterPro" id="IPR024977">
    <property type="entry name" value="Apc4-like_WD40_dom"/>
</dbReference>
<feature type="domain" description="Anaphase-promoting complex subunit 4-like WD40" evidence="5">
    <location>
        <begin position="266"/>
        <end position="321"/>
    </location>
</feature>
<reference evidence="6 7" key="1">
    <citation type="submission" date="2024-04" db="EMBL/GenBank/DDBJ databases">
        <title>Tritrichomonas musculus Genome.</title>
        <authorList>
            <person name="Alves-Ferreira E."/>
            <person name="Grigg M."/>
            <person name="Lorenzi H."/>
            <person name="Galac M."/>
        </authorList>
    </citation>
    <scope>NUCLEOTIDE SEQUENCE [LARGE SCALE GENOMIC DNA]</scope>
    <source>
        <strain evidence="6 7">EAF2021</strain>
    </source>
</reference>
<dbReference type="SMART" id="SM00320">
    <property type="entry name" value="WD40"/>
    <property type="match status" value="6"/>
</dbReference>
<evidence type="ECO:0000256" key="2">
    <source>
        <dbReference type="ARBA" id="ARBA00022574"/>
    </source>
</evidence>
<dbReference type="Proteomes" id="UP001470230">
    <property type="component" value="Unassembled WGS sequence"/>
</dbReference>
<evidence type="ECO:0000256" key="3">
    <source>
        <dbReference type="ARBA" id="ARBA00022737"/>
    </source>
</evidence>
<keyword evidence="7" id="KW-1185">Reference proteome</keyword>
<dbReference type="PANTHER" id="PTHR19848:SF0">
    <property type="entry name" value="NOTCHLESS PROTEIN HOMOLOG 1"/>
    <property type="match status" value="1"/>
</dbReference>
<gene>
    <name evidence="6" type="ORF">M9Y10_045794</name>
</gene>
<dbReference type="InterPro" id="IPR036322">
    <property type="entry name" value="WD40_repeat_dom_sf"/>
</dbReference>
<evidence type="ECO:0000259" key="5">
    <source>
        <dbReference type="Pfam" id="PF12894"/>
    </source>
</evidence>
<dbReference type="EMBL" id="JAPFFF010000009">
    <property type="protein sequence ID" value="KAK8883146.1"/>
    <property type="molecule type" value="Genomic_DNA"/>
</dbReference>
<dbReference type="PANTHER" id="PTHR19848">
    <property type="entry name" value="WD40 REPEAT PROTEIN"/>
    <property type="match status" value="1"/>
</dbReference>
<comment type="caution">
    <text evidence="6">The sequence shown here is derived from an EMBL/GenBank/DDBJ whole genome shotgun (WGS) entry which is preliminary data.</text>
</comment>
<evidence type="ECO:0000256" key="4">
    <source>
        <dbReference type="ARBA" id="ARBA00023242"/>
    </source>
</evidence>
<evidence type="ECO:0000256" key="1">
    <source>
        <dbReference type="ARBA" id="ARBA00004604"/>
    </source>
</evidence>
<organism evidence="6 7">
    <name type="scientific">Tritrichomonas musculus</name>
    <dbReference type="NCBI Taxonomy" id="1915356"/>
    <lineage>
        <taxon>Eukaryota</taxon>
        <taxon>Metamonada</taxon>
        <taxon>Parabasalia</taxon>
        <taxon>Tritrichomonadida</taxon>
        <taxon>Tritrichomonadidae</taxon>
        <taxon>Tritrichomonas</taxon>
    </lineage>
</organism>